<evidence type="ECO:0000313" key="2">
    <source>
        <dbReference type="Proteomes" id="UP000190667"/>
    </source>
</evidence>
<keyword evidence="2" id="KW-1185">Reference proteome</keyword>
<dbReference type="EMBL" id="MRUL01000008">
    <property type="protein sequence ID" value="OON39634.1"/>
    <property type="molecule type" value="Genomic_DNA"/>
</dbReference>
<name>A0A1S8YKT2_9GAMM</name>
<dbReference type="AlphaFoldDB" id="A0A1S8YKT2"/>
<dbReference type="STRING" id="1926881.BTJ39_13375"/>
<accession>A0A1S8YKT2</accession>
<dbReference type="InterPro" id="IPR008840">
    <property type="entry name" value="Sipho_Gp157"/>
</dbReference>
<evidence type="ECO:0000313" key="1">
    <source>
        <dbReference type="EMBL" id="OON39634.1"/>
    </source>
</evidence>
<proteinExistence type="predicted"/>
<gene>
    <name evidence="1" type="ORF">BTJ39_13375</name>
</gene>
<dbReference type="OrthoDB" id="6556292at2"/>
<sequence>MITAISLAADIRKLFELSQESDELTPEMLADTFEGLEGTLADKLDGMMGLMREYEGQAATCKVERERIAQREKHFSTYAASLKKYALQCLIAADKKSLKTDFNTFSVKPGSVSVIIDNQNAIPDEYVDVETIVAPDKAKIKKAIKEGIEIPGAHLETGSPSLAVR</sequence>
<comment type="caution">
    <text evidence="1">The sequence shown here is derived from an EMBL/GenBank/DDBJ whole genome shotgun (WGS) entry which is preliminary data.</text>
</comment>
<dbReference type="Pfam" id="PF05565">
    <property type="entry name" value="Sipho_Gp157"/>
    <property type="match status" value="1"/>
</dbReference>
<organism evidence="1 2">
    <name type="scientific">Izhakiella australiensis</name>
    <dbReference type="NCBI Taxonomy" id="1926881"/>
    <lineage>
        <taxon>Bacteria</taxon>
        <taxon>Pseudomonadati</taxon>
        <taxon>Pseudomonadota</taxon>
        <taxon>Gammaproteobacteria</taxon>
        <taxon>Enterobacterales</taxon>
        <taxon>Erwiniaceae</taxon>
        <taxon>Izhakiella</taxon>
    </lineage>
</organism>
<dbReference type="Proteomes" id="UP000190667">
    <property type="component" value="Unassembled WGS sequence"/>
</dbReference>
<protein>
    <recommendedName>
        <fullName evidence="3">Siphovirus Gp157 family protein</fullName>
    </recommendedName>
</protein>
<dbReference type="RefSeq" id="WP_078003200.1">
    <property type="nucleotide sequence ID" value="NZ_MRUL01000008.1"/>
</dbReference>
<reference evidence="1 2" key="1">
    <citation type="submission" date="2016-12" db="EMBL/GenBank/DDBJ databases">
        <title>Izhakiella australiana sp. nov. of genus Izhakiella isolated from Australian desert.</title>
        <authorList>
            <person name="Ji M."/>
        </authorList>
    </citation>
    <scope>NUCLEOTIDE SEQUENCE [LARGE SCALE GENOMIC DNA]</scope>
    <source>
        <strain evidence="1 2">D4N98</strain>
    </source>
</reference>
<evidence type="ECO:0008006" key="3">
    <source>
        <dbReference type="Google" id="ProtNLM"/>
    </source>
</evidence>